<evidence type="ECO:0000259" key="5">
    <source>
        <dbReference type="Pfam" id="PF01368"/>
    </source>
</evidence>
<dbReference type="AlphaFoldDB" id="A0A0U5K5J4"/>
<dbReference type="InterPro" id="IPR038222">
    <property type="entry name" value="DHHA2_dom_sf"/>
</dbReference>
<dbReference type="InterPro" id="IPR001667">
    <property type="entry name" value="DDH_dom"/>
</dbReference>
<dbReference type="Pfam" id="PF01368">
    <property type="entry name" value="DHH"/>
    <property type="match status" value="1"/>
</dbReference>
<sequence>MYNPYGVIQFMWNLLPFWIAMTFAFNPLFAAQQSIAAFLEMSKERYRQNFDSKNIHIILGNESGDLDSVVSSILYAYFLSREDRAESDALYIPLLNIHREDLLLRKDVDYLLQLAGIPSHTLLFLDDELPLQKLLQHNRLRLHLVDHNALRPKQRHLSSAVVSIIDHHVDECLSYPLLASSHKLIEPVGSSATLIAEKIIANPSITLPLDIAKLLLAPILIDTYDLQSVEKTTDRDRVIAAILKAVVFQTLPENFYEQLLNKKNDATELTSTMLLSKDFKEYLDGALLYGISTLPATVCWEREESSNLAPLLERYTLERGLSLLIILMSNQSQTKLKRTIIVYSPHKSILGAFRSYVQKDVQLSQILIPLHFAEEEQMSFYGTEEFIARKKLQPLFHFTDSSSFEALFEGWDRISD</sequence>
<evidence type="ECO:0000256" key="4">
    <source>
        <dbReference type="ARBA" id="ARBA00023211"/>
    </source>
</evidence>
<protein>
    <submittedName>
        <fullName evidence="7">Conserved hypothetical membrane protein</fullName>
    </submittedName>
</protein>
<dbReference type="Gene3D" id="3.10.310.20">
    <property type="entry name" value="DHHA2 domain"/>
    <property type="match status" value="1"/>
</dbReference>
<dbReference type="InterPro" id="IPR038763">
    <property type="entry name" value="DHH_sf"/>
</dbReference>
<dbReference type="GO" id="GO:0046872">
    <property type="term" value="F:metal ion binding"/>
    <property type="evidence" value="ECO:0007669"/>
    <property type="project" value="UniProtKB-KW"/>
</dbReference>
<dbReference type="Pfam" id="PF02833">
    <property type="entry name" value="DHHA2"/>
    <property type="match status" value="1"/>
</dbReference>
<keyword evidence="2" id="KW-0479">Metal-binding</keyword>
<evidence type="ECO:0000256" key="3">
    <source>
        <dbReference type="ARBA" id="ARBA00022801"/>
    </source>
</evidence>
<dbReference type="RefSeq" id="WP_059061557.1">
    <property type="nucleotide sequence ID" value="NZ_LN879502.1"/>
</dbReference>
<keyword evidence="8" id="KW-1185">Reference proteome</keyword>
<dbReference type="SUPFAM" id="SSF64182">
    <property type="entry name" value="DHH phosphoesterases"/>
    <property type="match status" value="1"/>
</dbReference>
<accession>A0A0U5K5J4</accession>
<evidence type="ECO:0000313" key="7">
    <source>
        <dbReference type="EMBL" id="CUI17387.1"/>
    </source>
</evidence>
<dbReference type="STRING" id="389348.PNK_1780"/>
<evidence type="ECO:0000256" key="2">
    <source>
        <dbReference type="ARBA" id="ARBA00022723"/>
    </source>
</evidence>
<dbReference type="Gene3D" id="3.90.1640.10">
    <property type="entry name" value="inorganic pyrophosphatase (n-terminal core)"/>
    <property type="match status" value="1"/>
</dbReference>
<feature type="domain" description="DDH" evidence="5">
    <location>
        <begin position="57"/>
        <end position="218"/>
    </location>
</feature>
<keyword evidence="3" id="KW-0378">Hydrolase</keyword>
<gene>
    <name evidence="7" type="ORF">PNK_1780</name>
</gene>
<comment type="cofactor">
    <cofactor evidence="1">
        <name>Mn(2+)</name>
        <dbReference type="ChEBI" id="CHEBI:29035"/>
    </cofactor>
</comment>
<dbReference type="EMBL" id="LN879502">
    <property type="protein sequence ID" value="CUI17387.1"/>
    <property type="molecule type" value="Genomic_DNA"/>
</dbReference>
<dbReference type="InParanoid" id="A0A0U5K5J4"/>
<dbReference type="GO" id="GO:0004309">
    <property type="term" value="F:exopolyphosphatase activity"/>
    <property type="evidence" value="ECO:0007669"/>
    <property type="project" value="TreeGrafter"/>
</dbReference>
<evidence type="ECO:0000259" key="6">
    <source>
        <dbReference type="Pfam" id="PF02833"/>
    </source>
</evidence>
<proteinExistence type="predicted"/>
<dbReference type="PANTHER" id="PTHR12112:SF39">
    <property type="entry name" value="EG:152A3.5 PROTEIN (FBGN0003116_PN PROTEIN)"/>
    <property type="match status" value="1"/>
</dbReference>
<dbReference type="InterPro" id="IPR004097">
    <property type="entry name" value="DHHA2"/>
</dbReference>
<name>A0A0U5K5J4_9BACT</name>
<reference evidence="8" key="1">
    <citation type="submission" date="2015-09" db="EMBL/GenBank/DDBJ databases">
        <authorList>
            <person name="Bertelli C."/>
        </authorList>
    </citation>
    <scope>NUCLEOTIDE SEQUENCE [LARGE SCALE GENOMIC DNA]</scope>
    <source>
        <strain evidence="8">KNic</strain>
    </source>
</reference>
<dbReference type="PATRIC" id="fig|389348.3.peg.1999"/>
<evidence type="ECO:0000256" key="1">
    <source>
        <dbReference type="ARBA" id="ARBA00001936"/>
    </source>
</evidence>
<dbReference type="KEGG" id="pnl:PNK_1780"/>
<dbReference type="GO" id="GO:0005737">
    <property type="term" value="C:cytoplasm"/>
    <property type="evidence" value="ECO:0007669"/>
    <property type="project" value="InterPro"/>
</dbReference>
<evidence type="ECO:0000313" key="8">
    <source>
        <dbReference type="Proteomes" id="UP000069902"/>
    </source>
</evidence>
<keyword evidence="4" id="KW-0464">Manganese</keyword>
<dbReference type="PANTHER" id="PTHR12112">
    <property type="entry name" value="BNIP - RELATED"/>
    <property type="match status" value="1"/>
</dbReference>
<organism evidence="7 8">
    <name type="scientific">Candidatus Protochlamydia naegleriophila</name>
    <dbReference type="NCBI Taxonomy" id="389348"/>
    <lineage>
        <taxon>Bacteria</taxon>
        <taxon>Pseudomonadati</taxon>
        <taxon>Chlamydiota</taxon>
        <taxon>Chlamydiia</taxon>
        <taxon>Parachlamydiales</taxon>
        <taxon>Parachlamydiaceae</taxon>
        <taxon>Candidatus Protochlamydia</taxon>
    </lineage>
</organism>
<dbReference type="Proteomes" id="UP000069902">
    <property type="component" value="Chromosome cPNK"/>
</dbReference>
<feature type="domain" description="DHHA2" evidence="6">
    <location>
        <begin position="258"/>
        <end position="391"/>
    </location>
</feature>